<feature type="compositionally biased region" description="Polar residues" evidence="1">
    <location>
        <begin position="568"/>
        <end position="586"/>
    </location>
</feature>
<feature type="compositionally biased region" description="Polar residues" evidence="1">
    <location>
        <begin position="487"/>
        <end position="520"/>
    </location>
</feature>
<organism evidence="3 4">
    <name type="scientific">Oryzias latipes</name>
    <name type="common">Japanese rice fish</name>
    <name type="synonym">Japanese killifish</name>
    <dbReference type="NCBI Taxonomy" id="8090"/>
    <lineage>
        <taxon>Eukaryota</taxon>
        <taxon>Metazoa</taxon>
        <taxon>Chordata</taxon>
        <taxon>Craniata</taxon>
        <taxon>Vertebrata</taxon>
        <taxon>Euteleostomi</taxon>
        <taxon>Actinopterygii</taxon>
        <taxon>Neopterygii</taxon>
        <taxon>Teleostei</taxon>
        <taxon>Neoteleostei</taxon>
        <taxon>Acanthomorphata</taxon>
        <taxon>Ovalentaria</taxon>
        <taxon>Atherinomorphae</taxon>
        <taxon>Beloniformes</taxon>
        <taxon>Adrianichthyidae</taxon>
        <taxon>Oryziinae</taxon>
        <taxon>Oryzias</taxon>
    </lineage>
</organism>
<evidence type="ECO:0000313" key="4">
    <source>
        <dbReference type="Proteomes" id="UP000001038"/>
    </source>
</evidence>
<keyword evidence="4" id="KW-1185">Reference proteome</keyword>
<proteinExistence type="predicted"/>
<feature type="compositionally biased region" description="Polar residues" evidence="1">
    <location>
        <begin position="426"/>
        <end position="439"/>
    </location>
</feature>
<dbReference type="PANTHER" id="PTHR33775:SF1">
    <property type="entry name" value="PROLINE-RICH BASIC PROTEIN 1"/>
    <property type="match status" value="1"/>
</dbReference>
<dbReference type="PANTHER" id="PTHR33775">
    <property type="entry name" value="CARDIAC-ENRICHED FHL2-INTERACTING PROTEIN-RELATED"/>
    <property type="match status" value="1"/>
</dbReference>
<reference evidence="3" key="2">
    <citation type="submission" date="2025-08" db="UniProtKB">
        <authorList>
            <consortium name="Ensembl"/>
        </authorList>
    </citation>
    <scope>IDENTIFICATION</scope>
    <source>
        <strain evidence="3">Hd-rR</strain>
    </source>
</reference>
<feature type="region of interest" description="Disordered" evidence="1">
    <location>
        <begin position="92"/>
        <end position="651"/>
    </location>
</feature>
<dbReference type="InterPro" id="IPR052303">
    <property type="entry name" value="CEFIP"/>
</dbReference>
<feature type="compositionally biased region" description="Polar residues" evidence="1">
    <location>
        <begin position="98"/>
        <end position="108"/>
    </location>
</feature>
<feature type="compositionally biased region" description="Polar residues" evidence="1">
    <location>
        <begin position="618"/>
        <end position="631"/>
    </location>
</feature>
<dbReference type="Proteomes" id="UP000001038">
    <property type="component" value="Chromosome 10"/>
</dbReference>
<name>A0A3B3HYM7_ORYLA</name>
<feature type="compositionally biased region" description="Polar residues" evidence="1">
    <location>
        <begin position="291"/>
        <end position="303"/>
    </location>
</feature>
<dbReference type="InterPro" id="IPR027838">
    <property type="entry name" value="DUF4585"/>
</dbReference>
<dbReference type="GeneTree" id="ENSGT01030000235267"/>
<sequence length="1038" mass="112953">MDSWTIQGDSYTFLRSAPRTFSLCHRDGTPNHVEIFDIINVPTQRNSISETTCLCDIFGDDCESPSLSSSPATAAFVPAQRAVEDTAAASPLLDDVNDSSGSYHTAQGFSEEEEEEGFDESGDKLSSPTLEEKRDLEAKGSKSPSLQFASSSPGLSSRERTPSPGQNGFITFGPGGRLSSSSSSSAEKRLSPSSPKPKQSEAEPKAISNSSTDRDTNNQSSTPSLSPCKDLLESTDSLLNENISPSPDLIQSSPGFTDSDFKSGSTLSSPLPSLSGTEIVFHSSPVDPEFRNSSPFTDTQVSPSFPELGGRVSLPDLFSRDSSPELKDPPCSPEISSDLSSTGRNPSRTPESQKTRLSVEQESITSTPGPRYTPPSPVISMSTSAELGEGTFSPELRHISESPCLLSSASSAKTGTRSPSPEPAAVQNSFSEPEIQMSSPVVDYSLSPSPGVNESSFPFHNRYTSPSPEIRITASSPEVGWKEQATRDQATSPVSETHFGSNSPRSFTSSSHITEISYSAGQLEDRESPPFPELSNLSTPEPDVTLMCDINRVGSRAAESAASPRDSPYTSELTSSLPPSDITESLQPRYHTPSPTSNGLTHSPEGRFQTHLSDKLQSRSPQLRSRDQSPVSPLPEQRYQHSAEIPSTDYNSVYAQSTVRNKPEVVPDSFPADFTEIQNLTREKIAVEVDVLDRLNSVSSINKNLKTQSPLFCDKDMNSISSNPVISKDSTPNISPLHQTSSVSKNQNSIPQSTSHPWTRSSNFCPPKCMPEVWRRQPIKKILCENRERSTEDFSHRVNRQQTPSPPLTRFTPVHIIRPLQPPQHIDPRRPPAHKSPHQQQPPNISGALYSDPGHGHSPGLPPVDTQYLCGPQSMGPSYGSDYGGDTSSLYSESNYGQTPRRVLLDPETGKYFYIEVPVQPLRKMLFDPETGQYVEVLIPQQTMSHSGLYPPSAAPFSPLHTPNMYAPAPQYMPCAAPPPLNHSSLDHNYLESMYYVPTGMNASPNPTPPDYYHKHPSNLAPSGGKSKQILFPLINQN</sequence>
<dbReference type="Ensembl" id="ENSORLT00000045847.1">
    <property type="protein sequence ID" value="ENSORLP00000036701.1"/>
    <property type="gene ID" value="ENSORLG00000028348.1"/>
</dbReference>
<reference evidence="3" key="3">
    <citation type="submission" date="2025-09" db="UniProtKB">
        <authorList>
            <consortium name="Ensembl"/>
        </authorList>
    </citation>
    <scope>IDENTIFICATION</scope>
    <source>
        <strain evidence="3">Hd-rR</strain>
    </source>
</reference>
<accession>A0A3B3HYM7</accession>
<protein>
    <recommendedName>
        <fullName evidence="2">DUF4585 domain-containing protein</fullName>
    </recommendedName>
</protein>
<feature type="region of interest" description="Disordered" evidence="1">
    <location>
        <begin position="723"/>
        <end position="761"/>
    </location>
</feature>
<reference evidence="3 4" key="1">
    <citation type="journal article" date="2007" name="Nature">
        <title>The medaka draft genome and insights into vertebrate genome evolution.</title>
        <authorList>
            <person name="Kasahara M."/>
            <person name="Naruse K."/>
            <person name="Sasaki S."/>
            <person name="Nakatani Y."/>
            <person name="Qu W."/>
            <person name="Ahsan B."/>
            <person name="Yamada T."/>
            <person name="Nagayasu Y."/>
            <person name="Doi K."/>
            <person name="Kasai Y."/>
            <person name="Jindo T."/>
            <person name="Kobayashi D."/>
            <person name="Shimada A."/>
            <person name="Toyoda A."/>
            <person name="Kuroki Y."/>
            <person name="Fujiyama A."/>
            <person name="Sasaki T."/>
            <person name="Shimizu A."/>
            <person name="Asakawa S."/>
            <person name="Shimizu N."/>
            <person name="Hashimoto S."/>
            <person name="Yang J."/>
            <person name="Lee Y."/>
            <person name="Matsushima K."/>
            <person name="Sugano S."/>
            <person name="Sakaizumi M."/>
            <person name="Narita T."/>
            <person name="Ohishi K."/>
            <person name="Haga S."/>
            <person name="Ohta F."/>
            <person name="Nomoto H."/>
            <person name="Nogata K."/>
            <person name="Morishita T."/>
            <person name="Endo T."/>
            <person name="Shin-I T."/>
            <person name="Takeda H."/>
            <person name="Morishita S."/>
            <person name="Kohara Y."/>
        </authorList>
    </citation>
    <scope>NUCLEOTIDE SEQUENCE [LARGE SCALE GENOMIC DNA]</scope>
    <source>
        <strain evidence="3 4">Hd-rR</strain>
    </source>
</reference>
<feature type="compositionally biased region" description="Polar residues" evidence="1">
    <location>
        <begin position="234"/>
        <end position="256"/>
    </location>
</feature>
<dbReference type="AlphaFoldDB" id="A0A3B3HYM7"/>
<evidence type="ECO:0000256" key="1">
    <source>
        <dbReference type="SAM" id="MobiDB-lite"/>
    </source>
</evidence>
<feature type="compositionally biased region" description="Polar residues" evidence="1">
    <location>
        <begin position="142"/>
        <end position="155"/>
    </location>
</feature>
<feature type="compositionally biased region" description="Basic and acidic residues" evidence="1">
    <location>
        <begin position="318"/>
        <end position="328"/>
    </location>
</feature>
<dbReference type="InParanoid" id="A0A3B3HYM7"/>
<dbReference type="Pfam" id="PF15232">
    <property type="entry name" value="DUF4585"/>
    <property type="match status" value="1"/>
</dbReference>
<feature type="compositionally biased region" description="Polar residues" evidence="1">
    <location>
        <begin position="446"/>
        <end position="467"/>
    </location>
</feature>
<evidence type="ECO:0000313" key="3">
    <source>
        <dbReference type="Ensembl" id="ENSORLP00000036701.1"/>
    </source>
</evidence>
<feature type="compositionally biased region" description="Polar residues" evidence="1">
    <location>
        <begin position="207"/>
        <end position="225"/>
    </location>
</feature>
<feature type="compositionally biased region" description="Polar residues" evidence="1">
    <location>
        <begin position="334"/>
        <end position="350"/>
    </location>
</feature>
<evidence type="ECO:0000259" key="2">
    <source>
        <dbReference type="Pfam" id="PF15232"/>
    </source>
</evidence>
<feature type="compositionally biased region" description="Low complexity" evidence="1">
    <location>
        <begin position="263"/>
        <end position="277"/>
    </location>
</feature>
<dbReference type="Bgee" id="ENSORLG00000028348">
    <property type="expression patterns" value="Expressed in heart and 5 other cell types or tissues"/>
</dbReference>
<feature type="domain" description="DUF4585" evidence="2">
    <location>
        <begin position="896"/>
        <end position="966"/>
    </location>
</feature>
<feature type="compositionally biased region" description="Basic and acidic residues" evidence="1">
    <location>
        <begin position="130"/>
        <end position="140"/>
    </location>
</feature>
<feature type="compositionally biased region" description="Acidic residues" evidence="1">
    <location>
        <begin position="110"/>
        <end position="120"/>
    </location>
</feature>
<feature type="region of interest" description="Disordered" evidence="1">
    <location>
        <begin position="788"/>
        <end position="862"/>
    </location>
</feature>
<dbReference type="GO" id="GO:0005654">
    <property type="term" value="C:nucleoplasm"/>
    <property type="evidence" value="ECO:0000318"/>
    <property type="project" value="GO_Central"/>
</dbReference>